<dbReference type="NCBIfam" id="TIGR01414">
    <property type="entry name" value="autotrans_barl"/>
    <property type="match status" value="1"/>
</dbReference>
<feature type="region of interest" description="Disordered" evidence="1">
    <location>
        <begin position="507"/>
        <end position="539"/>
    </location>
</feature>
<dbReference type="Proteomes" id="UP000283627">
    <property type="component" value="Unassembled WGS sequence"/>
</dbReference>
<name>A0A423KEL2_9PSED</name>
<reference evidence="3 4" key="1">
    <citation type="submission" date="2016-10" db="EMBL/GenBank/DDBJ databases">
        <title>Comparative genome analysis of multiple Pseudomonas spp. focuses on biocontrol and plant growth promoting traits.</title>
        <authorList>
            <person name="Tao X.-Y."/>
            <person name="Taylor C.G."/>
        </authorList>
    </citation>
    <scope>NUCLEOTIDE SEQUENCE [LARGE SCALE GENOMIC DNA]</scope>
    <source>
        <strain evidence="3 4">39A2</strain>
    </source>
</reference>
<gene>
    <name evidence="3" type="ORF">BK665_19985</name>
</gene>
<dbReference type="EMBL" id="MOBP01000013">
    <property type="protein sequence ID" value="RON51050.1"/>
    <property type="molecule type" value="Genomic_DNA"/>
</dbReference>
<dbReference type="InterPro" id="IPR006315">
    <property type="entry name" value="OM_autotransptr_brl_dom"/>
</dbReference>
<dbReference type="AlphaFoldDB" id="A0A423KEL2"/>
<dbReference type="SUPFAM" id="SSF51126">
    <property type="entry name" value="Pectin lyase-like"/>
    <property type="match status" value="1"/>
</dbReference>
<dbReference type="InterPro" id="IPR005546">
    <property type="entry name" value="Autotransporte_beta"/>
</dbReference>
<evidence type="ECO:0000313" key="4">
    <source>
        <dbReference type="Proteomes" id="UP000283627"/>
    </source>
</evidence>
<accession>A0A423KEL2</accession>
<dbReference type="Pfam" id="PF03797">
    <property type="entry name" value="Autotransporter"/>
    <property type="match status" value="1"/>
</dbReference>
<dbReference type="PROSITE" id="PS51208">
    <property type="entry name" value="AUTOTRANSPORTER"/>
    <property type="match status" value="1"/>
</dbReference>
<dbReference type="SMART" id="SM00869">
    <property type="entry name" value="Autotransporter"/>
    <property type="match status" value="1"/>
</dbReference>
<dbReference type="Gene3D" id="2.40.128.130">
    <property type="entry name" value="Autotransporter beta-domain"/>
    <property type="match status" value="1"/>
</dbReference>
<evidence type="ECO:0000313" key="3">
    <source>
        <dbReference type="EMBL" id="RON51050.1"/>
    </source>
</evidence>
<dbReference type="SUPFAM" id="SSF103515">
    <property type="entry name" value="Autotransporter"/>
    <property type="match status" value="1"/>
</dbReference>
<feature type="domain" description="Autotransporter" evidence="2">
    <location>
        <begin position="610"/>
        <end position="884"/>
    </location>
</feature>
<dbReference type="GO" id="GO:0019867">
    <property type="term" value="C:outer membrane"/>
    <property type="evidence" value="ECO:0007669"/>
    <property type="project" value="InterPro"/>
</dbReference>
<dbReference type="InterPro" id="IPR011050">
    <property type="entry name" value="Pectin_lyase_fold/virulence"/>
</dbReference>
<comment type="caution">
    <text evidence="3">The sequence shown here is derived from an EMBL/GenBank/DDBJ whole genome shotgun (WGS) entry which is preliminary data.</text>
</comment>
<dbReference type="OrthoDB" id="5760545at2"/>
<dbReference type="InterPro" id="IPR036709">
    <property type="entry name" value="Autotransporte_beta_dom_sf"/>
</dbReference>
<evidence type="ECO:0000256" key="1">
    <source>
        <dbReference type="SAM" id="MobiDB-lite"/>
    </source>
</evidence>
<evidence type="ECO:0000259" key="2">
    <source>
        <dbReference type="PROSITE" id="PS51208"/>
    </source>
</evidence>
<sequence>MPDQHQFRPQHLALAIALTLGCAEFSTAQELSIPTESSAPVDAKVVPRVESKRDPLAVLQAFTDAASTVSKEINSPESVVKGTDANNLFILKNGGSFKGRADGGGGMNVLQLDASDGGELGDTKNFTGLFNTQGSWTLNSKSDFKDGVAVLNDGVLTNNGKILGRAIAVGQLFNKGDIKGQVDVEESGTFAGNGTVGDLRVHGLVNVNRMHGAPRVKGDLSLSKTGVLAYEVNPDGGGETIKVDGTARLGGSTLKIVSMPGEYPLSSRYTIIEAKEKVEGKFDKVLNDLAFMAPSLRYNTKSVGMTYARNEVPIESLATSDNGREFAKNISEPERIPEAQLSSDILNTVVAQVRPSMTTGTPASDLKPLTNVDTYGTAPQSVIVAGTPDVAPQPIIGTGTPDAAPQPTIVTGTPDVAPQPIIVAGTPDAATQPAVAAVNPDAAPQPAIVAGTPDATPQPAIVVGTPDAAPQPTIVAGTPDAAPQPTIVAGTPDAATQPAVAAVTPDAATQPAVAADTPGAAPQPATVASTSSTVPQSSTPTNAAITALLATDKETAAYALEQLAGSSNANLAKATLSSADPVSGSMLSAMRQLGTHNLRERNNAPRLAAGNEDKGRVWLQALGHGGTLDRDIEPMQHSTKGLLLGADWSIDEEWRLGLMGGTSRTRLDSKELDGDLDSWHLGAYALRQNGPMSLRLGATYSNHDGSTARRIAFTGFSDRPKGSYDASTQQAFAEVGYNLGRANVSIEPFASLGYQRYQRDGYTEKGGAASLKVHQQSQSNVNSTVGLRVAKVETLDNGMRLTPRFSAGWKHTYGDTYTSTRQRLVTGGNNYTVYGAELDRNSLLVDAGLDLGVSANHSVGVGLTGEVGSDSRNHGVMGQWRMAF</sequence>
<organism evidence="3 4">
    <name type="scientific">Pseudomonas frederiksbergensis</name>
    <dbReference type="NCBI Taxonomy" id="104087"/>
    <lineage>
        <taxon>Bacteria</taxon>
        <taxon>Pseudomonadati</taxon>
        <taxon>Pseudomonadota</taxon>
        <taxon>Gammaproteobacteria</taxon>
        <taxon>Pseudomonadales</taxon>
        <taxon>Pseudomonadaceae</taxon>
        <taxon>Pseudomonas</taxon>
    </lineage>
</organism>
<protein>
    <submittedName>
        <fullName evidence="3">Autotransporter outer membrane beta-barrel domain-containing protein</fullName>
    </submittedName>
</protein>
<proteinExistence type="predicted"/>